<evidence type="ECO:0000256" key="6">
    <source>
        <dbReference type="ARBA" id="ARBA00023136"/>
    </source>
</evidence>
<dbReference type="EMBL" id="AP022853">
    <property type="protein sequence ID" value="BCB27243.1"/>
    <property type="molecule type" value="Genomic_DNA"/>
</dbReference>
<keyword evidence="6 7" id="KW-0472">Membrane</keyword>
<dbReference type="AlphaFoldDB" id="A0A6F8VBM8"/>
<evidence type="ECO:0000256" key="1">
    <source>
        <dbReference type="ARBA" id="ARBA00004651"/>
    </source>
</evidence>
<name>A0A6F8VBM8_9PROT</name>
<dbReference type="KEGG" id="slac:SKTS_21290"/>
<evidence type="ECO:0008006" key="10">
    <source>
        <dbReference type="Google" id="ProtNLM"/>
    </source>
</evidence>
<evidence type="ECO:0000256" key="2">
    <source>
        <dbReference type="ARBA" id="ARBA00005779"/>
    </source>
</evidence>
<evidence type="ECO:0000256" key="7">
    <source>
        <dbReference type="SAM" id="Phobius"/>
    </source>
</evidence>
<comment type="subcellular location">
    <subcellularLocation>
        <location evidence="1">Cell membrane</location>
        <topology evidence="1">Multi-pass membrane protein</topology>
    </subcellularLocation>
</comment>
<evidence type="ECO:0000256" key="3">
    <source>
        <dbReference type="ARBA" id="ARBA00022475"/>
    </source>
</evidence>
<dbReference type="Proteomes" id="UP000502260">
    <property type="component" value="Chromosome"/>
</dbReference>
<protein>
    <recommendedName>
        <fullName evidence="10">DUF350 domain-containing protein</fullName>
    </recommendedName>
</protein>
<evidence type="ECO:0000313" key="8">
    <source>
        <dbReference type="EMBL" id="BCB27243.1"/>
    </source>
</evidence>
<evidence type="ECO:0000256" key="5">
    <source>
        <dbReference type="ARBA" id="ARBA00022989"/>
    </source>
</evidence>
<gene>
    <name evidence="8" type="ORF">SKTS_21290</name>
</gene>
<accession>A0A6F8VBM8</accession>
<dbReference type="GO" id="GO:0005886">
    <property type="term" value="C:plasma membrane"/>
    <property type="evidence" value="ECO:0007669"/>
    <property type="project" value="UniProtKB-SubCell"/>
</dbReference>
<feature type="transmembrane region" description="Helical" evidence="7">
    <location>
        <begin position="7"/>
        <end position="30"/>
    </location>
</feature>
<organism evidence="8 9">
    <name type="scientific">Sulfurimicrobium lacus</name>
    <dbReference type="NCBI Taxonomy" id="2715678"/>
    <lineage>
        <taxon>Bacteria</taxon>
        <taxon>Pseudomonadati</taxon>
        <taxon>Pseudomonadota</taxon>
        <taxon>Betaproteobacteria</taxon>
        <taxon>Nitrosomonadales</taxon>
        <taxon>Sulfuricellaceae</taxon>
        <taxon>Sulfurimicrobium</taxon>
    </lineage>
</organism>
<reference evidence="9" key="1">
    <citation type="submission" date="2020-03" db="EMBL/GenBank/DDBJ databases">
        <title>Complete genome sequence of sulfur-oxidizing bacterium skT11.</title>
        <authorList>
            <person name="Kanda M."/>
            <person name="Kojima H."/>
            <person name="Fukui M."/>
        </authorList>
    </citation>
    <scope>NUCLEOTIDE SEQUENCE [LARGE SCALE GENOMIC DNA]</scope>
    <source>
        <strain evidence="9">skT11</strain>
    </source>
</reference>
<feature type="transmembrane region" description="Helical" evidence="7">
    <location>
        <begin position="50"/>
        <end position="69"/>
    </location>
</feature>
<keyword evidence="3" id="KW-1003">Cell membrane</keyword>
<comment type="similarity">
    <text evidence="2">Belongs to the UPF0719 family.</text>
</comment>
<dbReference type="Pfam" id="PF03994">
    <property type="entry name" value="DUF350"/>
    <property type="match status" value="1"/>
</dbReference>
<sequence>MDVINPIYLINSLLYSLLGVALFWISFIVIDKLTPYDLWKEIVEDKNLPLSIIVGAMCLGIAIIVASAIHG</sequence>
<keyword evidence="5 7" id="KW-1133">Transmembrane helix</keyword>
<evidence type="ECO:0000313" key="9">
    <source>
        <dbReference type="Proteomes" id="UP000502260"/>
    </source>
</evidence>
<keyword evidence="9" id="KW-1185">Reference proteome</keyword>
<dbReference type="InterPro" id="IPR007140">
    <property type="entry name" value="DUF350"/>
</dbReference>
<dbReference type="RefSeq" id="WP_173064509.1">
    <property type="nucleotide sequence ID" value="NZ_AP022853.1"/>
</dbReference>
<keyword evidence="4 7" id="KW-0812">Transmembrane</keyword>
<proteinExistence type="inferred from homology"/>
<evidence type="ECO:0000256" key="4">
    <source>
        <dbReference type="ARBA" id="ARBA00022692"/>
    </source>
</evidence>